<sequence>MALFGLPNPISLAALWSIQSLPEQMEHITGRIGAAIDKSASLLSRAHGYNLSLMPSSFWAELSACKDTLLADTIPKSSPATDIHGPEGYPPGLTMLPLNLSYEEYSVDTVDPRFTPSSLSDWDSGQLLAPSPRSPNFPDFSELSWGSLMLAGLFLLFLLLIPICASVRFMKRVAVARQRQAHLLQIANHEILGFIRSIYDKKDAIMEKMNITVSAIEYQIEEAFQQIAAEKERVCTDFPFVLEQEVNLLRDALQIRVRSEFEHQVSKIKEFIADVERRRRSLPSPQEIEDTCEAFLDELGRLIVLVNDLRSRIHDERKAYIGSQKLHQQMDSMVCPCRARCNVRSEGPQRSAAVADHPARVSAKKDEVLQDNPRLDPPEAREPRYPSLALWRMTKESAGLTAEELEQGRKVRRERVEKRLAESACGYPSPWDRLDGRKGRQKHTSKSKLQ</sequence>
<dbReference type="OrthoDB" id="4483413at2759"/>
<name>A0A2T5M9D4_9EURO</name>
<keyword evidence="2" id="KW-0812">Transmembrane</keyword>
<dbReference type="RefSeq" id="XP_040756526.1">
    <property type="nucleotide sequence ID" value="XM_040899635.1"/>
</dbReference>
<feature type="region of interest" description="Disordered" evidence="1">
    <location>
        <begin position="346"/>
        <end position="383"/>
    </location>
</feature>
<feature type="transmembrane region" description="Helical" evidence="2">
    <location>
        <begin position="143"/>
        <end position="169"/>
    </location>
</feature>
<evidence type="ECO:0000313" key="4">
    <source>
        <dbReference type="Proteomes" id="UP000244073"/>
    </source>
</evidence>
<dbReference type="Proteomes" id="UP000244073">
    <property type="component" value="Unassembled WGS sequence"/>
</dbReference>
<organism evidence="3 4">
    <name type="scientific">Aspergillus ochraceoroseus IBT 24754</name>
    <dbReference type="NCBI Taxonomy" id="1392256"/>
    <lineage>
        <taxon>Eukaryota</taxon>
        <taxon>Fungi</taxon>
        <taxon>Dikarya</taxon>
        <taxon>Ascomycota</taxon>
        <taxon>Pezizomycotina</taxon>
        <taxon>Eurotiomycetes</taxon>
        <taxon>Eurotiomycetidae</taxon>
        <taxon>Eurotiales</taxon>
        <taxon>Aspergillaceae</taxon>
        <taxon>Aspergillus</taxon>
        <taxon>Aspergillus subgen. Nidulantes</taxon>
    </lineage>
</organism>
<dbReference type="GeneID" id="63816517"/>
<gene>
    <name evidence="3" type="ORF">P175DRAFT_0528664</name>
</gene>
<feature type="compositionally biased region" description="Basic and acidic residues" evidence="1">
    <location>
        <begin position="357"/>
        <end position="383"/>
    </location>
</feature>
<accession>A0A2T5M9D4</accession>
<dbReference type="AlphaFoldDB" id="A0A2T5M9D4"/>
<keyword evidence="2" id="KW-0472">Membrane</keyword>
<evidence type="ECO:0000313" key="3">
    <source>
        <dbReference type="EMBL" id="PTU25134.1"/>
    </source>
</evidence>
<feature type="region of interest" description="Disordered" evidence="1">
    <location>
        <begin position="425"/>
        <end position="450"/>
    </location>
</feature>
<proteinExistence type="predicted"/>
<protein>
    <submittedName>
        <fullName evidence="3">Uncharacterized protein</fullName>
    </submittedName>
</protein>
<feature type="compositionally biased region" description="Basic residues" evidence="1">
    <location>
        <begin position="439"/>
        <end position="450"/>
    </location>
</feature>
<evidence type="ECO:0000256" key="1">
    <source>
        <dbReference type="SAM" id="MobiDB-lite"/>
    </source>
</evidence>
<dbReference type="VEuPathDB" id="FungiDB:P175DRAFT_0528664"/>
<reference evidence="3 4" key="1">
    <citation type="journal article" date="2018" name="Proc. Natl. Acad. Sci. U.S.A.">
        <title>Linking secondary metabolites to gene clusters through genome sequencing of six diverse Aspergillus species.</title>
        <authorList>
            <person name="Kaerboelling I."/>
            <person name="Vesth T.C."/>
            <person name="Frisvad J.C."/>
            <person name="Nybo J.L."/>
            <person name="Theobald S."/>
            <person name="Kuo A."/>
            <person name="Bowyer P."/>
            <person name="Matsuda Y."/>
            <person name="Mondo S."/>
            <person name="Lyhne E.K."/>
            <person name="Kogle M.E."/>
            <person name="Clum A."/>
            <person name="Lipzen A."/>
            <person name="Salamov A."/>
            <person name="Ngan C.Y."/>
            <person name="Daum C."/>
            <person name="Chiniquy J."/>
            <person name="Barry K."/>
            <person name="LaButti K."/>
            <person name="Haridas S."/>
            <person name="Simmons B.A."/>
            <person name="Magnuson J.K."/>
            <person name="Mortensen U.H."/>
            <person name="Larsen T.O."/>
            <person name="Grigoriev I.V."/>
            <person name="Baker S.E."/>
            <person name="Andersen M.R."/>
        </authorList>
    </citation>
    <scope>NUCLEOTIDE SEQUENCE [LARGE SCALE GENOMIC DNA]</scope>
    <source>
        <strain evidence="3 4">IBT 24754</strain>
    </source>
</reference>
<dbReference type="EMBL" id="MSFN02000001">
    <property type="protein sequence ID" value="PTU25134.1"/>
    <property type="molecule type" value="Genomic_DNA"/>
</dbReference>
<keyword evidence="2" id="KW-1133">Transmembrane helix</keyword>
<comment type="caution">
    <text evidence="3">The sequence shown here is derived from an EMBL/GenBank/DDBJ whole genome shotgun (WGS) entry which is preliminary data.</text>
</comment>
<evidence type="ECO:0000256" key="2">
    <source>
        <dbReference type="SAM" id="Phobius"/>
    </source>
</evidence>